<comment type="cofactor">
    <cofactor evidence="11">
        <name>[4Fe-4S] cluster</name>
        <dbReference type="ChEBI" id="CHEBI:49883"/>
    </cofactor>
    <text evidence="11">Binds 1 [4Fe-4S] cluster.</text>
</comment>
<feature type="binding site" evidence="11">
    <location>
        <position position="218"/>
    </location>
    <ligand>
        <name>[4Fe-4S] cluster</name>
        <dbReference type="ChEBI" id="CHEBI:49883"/>
    </ligand>
</feature>
<evidence type="ECO:0000256" key="7">
    <source>
        <dbReference type="ARBA" id="ARBA00023014"/>
    </source>
</evidence>
<dbReference type="GO" id="GO:0046872">
    <property type="term" value="F:metal ion binding"/>
    <property type="evidence" value="ECO:0007669"/>
    <property type="project" value="UniProtKB-KW"/>
</dbReference>
<dbReference type="GO" id="GO:0006289">
    <property type="term" value="P:nucleotide-excision repair"/>
    <property type="evidence" value="ECO:0007669"/>
    <property type="project" value="TreeGrafter"/>
</dbReference>
<gene>
    <name evidence="13" type="primary">nth_1</name>
    <name evidence="11" type="synonym">nth</name>
    <name evidence="13" type="ORF">GMST_01680</name>
</gene>
<evidence type="ECO:0000256" key="10">
    <source>
        <dbReference type="ARBA" id="ARBA00023295"/>
    </source>
</evidence>
<dbReference type="GO" id="GO:0140078">
    <property type="term" value="F:class I DNA-(apurinic or apyrimidinic site) endonuclease activity"/>
    <property type="evidence" value="ECO:0007669"/>
    <property type="project" value="UniProtKB-EC"/>
</dbReference>
<sequence length="227" mass="25390">MPQPLLAVQGDQIHQAMALLAETIEERGWATPAVTIVATQDRDPFKVLVSCILSLRTRDQVTAEASTRLFAIAASAEKLALVPVEQIEEAIYPVGFYRNKARQIKEISRLIVERYAGRVPDDLDELLTFKGVGRKTANLVLTLGHDKPGICVDIHVHRITNRWGYLKTRTPEETEFALRAKLPPEYWIAINDLLVCFGQNQCTPVSPRCSSCPLAPLCDRVGVEKFR</sequence>
<feature type="domain" description="HhH-GPD" evidence="12">
    <location>
        <begin position="53"/>
        <end position="200"/>
    </location>
</feature>
<dbReference type="PANTHER" id="PTHR43286">
    <property type="entry name" value="ENDONUCLEASE III-LIKE PROTEIN 1"/>
    <property type="match status" value="1"/>
</dbReference>
<evidence type="ECO:0000256" key="8">
    <source>
        <dbReference type="ARBA" id="ARBA00023204"/>
    </source>
</evidence>
<evidence type="ECO:0000256" key="2">
    <source>
        <dbReference type="ARBA" id="ARBA00022485"/>
    </source>
</evidence>
<dbReference type="InterPro" id="IPR005759">
    <property type="entry name" value="Nth"/>
</dbReference>
<keyword evidence="3 11" id="KW-0479">Metal-binding</keyword>
<evidence type="ECO:0000256" key="5">
    <source>
        <dbReference type="ARBA" id="ARBA00022801"/>
    </source>
</evidence>
<keyword evidence="13" id="KW-0540">Nuclease</keyword>
<comment type="caution">
    <text evidence="13">The sequence shown here is derived from an EMBL/GenBank/DDBJ whole genome shotgun (WGS) entry which is preliminary data.</text>
</comment>
<dbReference type="SMART" id="SM00525">
    <property type="entry name" value="FES"/>
    <property type="match status" value="1"/>
</dbReference>
<keyword evidence="13" id="KW-0255">Endonuclease</keyword>
<evidence type="ECO:0000313" key="14">
    <source>
        <dbReference type="Proteomes" id="UP000556026"/>
    </source>
</evidence>
<accession>A0A6V8MDH1</accession>
<proteinExistence type="inferred from homology"/>
<evidence type="ECO:0000256" key="1">
    <source>
        <dbReference type="ARBA" id="ARBA00008343"/>
    </source>
</evidence>
<feature type="binding site" evidence="11">
    <location>
        <position position="209"/>
    </location>
    <ligand>
        <name>[4Fe-4S] cluster</name>
        <dbReference type="ChEBI" id="CHEBI:49883"/>
    </ligand>
</feature>
<organism evidence="13 14">
    <name type="scientific">Geomonas silvestris</name>
    <dbReference type="NCBI Taxonomy" id="2740184"/>
    <lineage>
        <taxon>Bacteria</taxon>
        <taxon>Pseudomonadati</taxon>
        <taxon>Thermodesulfobacteriota</taxon>
        <taxon>Desulfuromonadia</taxon>
        <taxon>Geobacterales</taxon>
        <taxon>Geobacteraceae</taxon>
        <taxon>Geomonas</taxon>
    </lineage>
</organism>
<keyword evidence="10 11" id="KW-0326">Glycosidase</keyword>
<dbReference type="Gene3D" id="1.10.1670.10">
    <property type="entry name" value="Helix-hairpin-Helix base-excision DNA repair enzymes (C-terminal)"/>
    <property type="match status" value="1"/>
</dbReference>
<evidence type="ECO:0000256" key="9">
    <source>
        <dbReference type="ARBA" id="ARBA00023239"/>
    </source>
</evidence>
<comment type="function">
    <text evidence="11">DNA repair enzyme that has both DNA N-glycosylase activity and AP-lyase activity. The DNA N-glycosylase activity releases various damaged pyrimidines from DNA by cleaving the N-glycosidic bond, leaving an AP (apurinic/apyrimidinic) site. The AP-lyase activity cleaves the phosphodiester bond 3' to the AP site by a beta-elimination, leaving a 3'-terminal unsaturated sugar and a product with a terminal 5'-phosphate.</text>
</comment>
<evidence type="ECO:0000256" key="3">
    <source>
        <dbReference type="ARBA" id="ARBA00022723"/>
    </source>
</evidence>
<dbReference type="GO" id="GO:0000703">
    <property type="term" value="F:oxidized pyrimidine nucleobase lesion DNA N-glycosylase activity"/>
    <property type="evidence" value="ECO:0007669"/>
    <property type="project" value="TreeGrafter"/>
</dbReference>
<dbReference type="SMART" id="SM00478">
    <property type="entry name" value="ENDO3c"/>
    <property type="match status" value="1"/>
</dbReference>
<feature type="binding site" evidence="11">
    <location>
        <position position="202"/>
    </location>
    <ligand>
        <name>[4Fe-4S] cluster</name>
        <dbReference type="ChEBI" id="CHEBI:49883"/>
    </ligand>
</feature>
<dbReference type="InterPro" id="IPR023170">
    <property type="entry name" value="HhH_base_excis_C"/>
</dbReference>
<dbReference type="SUPFAM" id="SSF48150">
    <property type="entry name" value="DNA-glycosylase"/>
    <property type="match status" value="1"/>
</dbReference>
<dbReference type="InterPro" id="IPR004035">
    <property type="entry name" value="Endouclease-III_FeS-bd_BS"/>
</dbReference>
<feature type="binding site" evidence="11">
    <location>
        <position position="212"/>
    </location>
    <ligand>
        <name>[4Fe-4S] cluster</name>
        <dbReference type="ChEBI" id="CHEBI:49883"/>
    </ligand>
</feature>
<dbReference type="HAMAP" id="MF_00942">
    <property type="entry name" value="Nth"/>
    <property type="match status" value="1"/>
</dbReference>
<dbReference type="EC" id="4.2.99.18" evidence="11"/>
<keyword evidence="11" id="KW-0238">DNA-binding</keyword>
<dbReference type="FunFam" id="1.10.340.30:FF:000001">
    <property type="entry name" value="Endonuclease III"/>
    <property type="match status" value="1"/>
</dbReference>
<dbReference type="GO" id="GO:0003677">
    <property type="term" value="F:DNA binding"/>
    <property type="evidence" value="ECO:0007669"/>
    <property type="project" value="UniProtKB-UniRule"/>
</dbReference>
<dbReference type="Pfam" id="PF00730">
    <property type="entry name" value="HhH-GPD"/>
    <property type="match status" value="1"/>
</dbReference>
<evidence type="ECO:0000256" key="6">
    <source>
        <dbReference type="ARBA" id="ARBA00023004"/>
    </source>
</evidence>
<dbReference type="AlphaFoldDB" id="A0A6V8MDH1"/>
<keyword evidence="9 11" id="KW-0456">Lyase</keyword>
<evidence type="ECO:0000313" key="13">
    <source>
        <dbReference type="EMBL" id="GFO57843.1"/>
    </source>
</evidence>
<keyword evidence="5 11" id="KW-0378">Hydrolase</keyword>
<evidence type="ECO:0000256" key="11">
    <source>
        <dbReference type="HAMAP-Rule" id="MF_00942"/>
    </source>
</evidence>
<dbReference type="InterPro" id="IPR003651">
    <property type="entry name" value="Endonuclease3_FeS-loop_motif"/>
</dbReference>
<comment type="catalytic activity">
    <reaction evidence="11">
        <text>2'-deoxyribonucleotide-(2'-deoxyribose 5'-phosphate)-2'-deoxyribonucleotide-DNA = a 3'-end 2'-deoxyribonucleotide-(2,3-dehydro-2,3-deoxyribose 5'-phosphate)-DNA + a 5'-end 5'-phospho-2'-deoxyribonucleoside-DNA + H(+)</text>
        <dbReference type="Rhea" id="RHEA:66592"/>
        <dbReference type="Rhea" id="RHEA-COMP:13180"/>
        <dbReference type="Rhea" id="RHEA-COMP:16897"/>
        <dbReference type="Rhea" id="RHEA-COMP:17067"/>
        <dbReference type="ChEBI" id="CHEBI:15378"/>
        <dbReference type="ChEBI" id="CHEBI:136412"/>
        <dbReference type="ChEBI" id="CHEBI:157695"/>
        <dbReference type="ChEBI" id="CHEBI:167181"/>
        <dbReference type="EC" id="4.2.99.18"/>
    </reaction>
</comment>
<protein>
    <recommendedName>
        <fullName evidence="11">Endonuclease III</fullName>
        <ecNumber evidence="11">4.2.99.18</ecNumber>
    </recommendedName>
    <alternativeName>
        <fullName evidence="11">DNA-(apurinic or apyrimidinic site) lyase</fullName>
    </alternativeName>
</protein>
<name>A0A6V8MDH1_9BACT</name>
<keyword evidence="8 11" id="KW-0234">DNA repair</keyword>
<reference evidence="14" key="1">
    <citation type="submission" date="2020-06" db="EMBL/GenBank/DDBJ databases">
        <title>Draft genomic sequence of Geomonas sp. Red330.</title>
        <authorList>
            <person name="Itoh H."/>
            <person name="Zhenxing X."/>
            <person name="Ushijima N."/>
            <person name="Masuda Y."/>
            <person name="Shiratori Y."/>
            <person name="Senoo K."/>
        </authorList>
    </citation>
    <scope>NUCLEOTIDE SEQUENCE [LARGE SCALE GENOMIC DNA]</scope>
    <source>
        <strain evidence="14">Red330</strain>
    </source>
</reference>
<dbReference type="EMBL" id="BLXX01000001">
    <property type="protein sequence ID" value="GFO57843.1"/>
    <property type="molecule type" value="Genomic_DNA"/>
</dbReference>
<evidence type="ECO:0000256" key="4">
    <source>
        <dbReference type="ARBA" id="ARBA00022763"/>
    </source>
</evidence>
<evidence type="ECO:0000259" key="12">
    <source>
        <dbReference type="SMART" id="SM00478"/>
    </source>
</evidence>
<dbReference type="PIRSF" id="PIRSF001435">
    <property type="entry name" value="Nth"/>
    <property type="match status" value="1"/>
</dbReference>
<dbReference type="Proteomes" id="UP000556026">
    <property type="component" value="Unassembled WGS sequence"/>
</dbReference>
<dbReference type="GO" id="GO:0006285">
    <property type="term" value="P:base-excision repair, AP site formation"/>
    <property type="evidence" value="ECO:0007669"/>
    <property type="project" value="TreeGrafter"/>
</dbReference>
<dbReference type="InterPro" id="IPR003265">
    <property type="entry name" value="HhH-GPD_domain"/>
</dbReference>
<dbReference type="PROSITE" id="PS00764">
    <property type="entry name" value="ENDONUCLEASE_III_1"/>
    <property type="match status" value="1"/>
</dbReference>
<dbReference type="GO" id="GO:0051539">
    <property type="term" value="F:4 iron, 4 sulfur cluster binding"/>
    <property type="evidence" value="ECO:0007669"/>
    <property type="project" value="UniProtKB-UniRule"/>
</dbReference>
<dbReference type="PANTHER" id="PTHR43286:SF1">
    <property type="entry name" value="ENDONUCLEASE III-LIKE PROTEIN 1"/>
    <property type="match status" value="1"/>
</dbReference>
<keyword evidence="14" id="KW-1185">Reference proteome</keyword>
<keyword evidence="2 11" id="KW-0004">4Fe-4S</keyword>
<dbReference type="CDD" id="cd00056">
    <property type="entry name" value="ENDO3c"/>
    <property type="match status" value="1"/>
</dbReference>
<dbReference type="InterPro" id="IPR011257">
    <property type="entry name" value="DNA_glycosylase"/>
</dbReference>
<keyword evidence="7 11" id="KW-0411">Iron-sulfur</keyword>
<comment type="similarity">
    <text evidence="1 11">Belongs to the Nth/MutY family.</text>
</comment>
<keyword evidence="4 11" id="KW-0227">DNA damage</keyword>
<dbReference type="Gene3D" id="1.10.340.30">
    <property type="entry name" value="Hypothetical protein, domain 2"/>
    <property type="match status" value="1"/>
</dbReference>
<keyword evidence="6 11" id="KW-0408">Iron</keyword>